<keyword evidence="1" id="KW-0472">Membrane</keyword>
<keyword evidence="1" id="KW-1133">Transmembrane helix</keyword>
<evidence type="ECO:0000256" key="1">
    <source>
        <dbReference type="SAM" id="Phobius"/>
    </source>
</evidence>
<feature type="transmembrane region" description="Helical" evidence="1">
    <location>
        <begin position="7"/>
        <end position="25"/>
    </location>
</feature>
<dbReference type="AlphaFoldDB" id="A0A5K7XLZ0"/>
<dbReference type="EMBL" id="AP021861">
    <property type="protein sequence ID" value="BBO35726.1"/>
    <property type="molecule type" value="Genomic_DNA"/>
</dbReference>
<dbReference type="Proteomes" id="UP000326837">
    <property type="component" value="Chromosome"/>
</dbReference>
<evidence type="ECO:0000313" key="3">
    <source>
        <dbReference type="Proteomes" id="UP000326837"/>
    </source>
</evidence>
<keyword evidence="3" id="KW-1185">Reference proteome</keyword>
<feature type="transmembrane region" description="Helical" evidence="1">
    <location>
        <begin position="45"/>
        <end position="66"/>
    </location>
</feature>
<gene>
    <name evidence="2" type="ORF">PLANPX_5338</name>
</gene>
<organism evidence="2 3">
    <name type="scientific">Lacipirellula parvula</name>
    <dbReference type="NCBI Taxonomy" id="2650471"/>
    <lineage>
        <taxon>Bacteria</taxon>
        <taxon>Pseudomonadati</taxon>
        <taxon>Planctomycetota</taxon>
        <taxon>Planctomycetia</taxon>
        <taxon>Pirellulales</taxon>
        <taxon>Lacipirellulaceae</taxon>
        <taxon>Lacipirellula</taxon>
    </lineage>
</organism>
<evidence type="ECO:0000313" key="2">
    <source>
        <dbReference type="EMBL" id="BBO35726.1"/>
    </source>
</evidence>
<sequence length="245" mass="26718">MLLLETTIFYLVFGVVVAVASYLQQGKPNSDDDGESVRESFGVALAMRLGSACLFWPFYLPMLLSAGQGGEEEARSNAPREESDGPIECDALAAAIAQVEAELDAALQGLDGWAEDVLNCEERRLVELRSAWRAQAERIRQLDRLLGETAAHVDPLAAAAAEIGAARHSEEVRRENLRQLAELRKQLHADLIGTLAWVRELVTMIHLAKFSGAPAARAEELVVQIAAAVQGLSEVSAWREEEVKC</sequence>
<protein>
    <submittedName>
        <fullName evidence="2">Uncharacterized protein</fullName>
    </submittedName>
</protein>
<reference evidence="3" key="1">
    <citation type="submission" date="2019-10" db="EMBL/GenBank/DDBJ databases">
        <title>Lacipirellula parvula gen. nov., sp. nov., representing a lineage of planctomycetes widespread in freshwater anoxic habitats, and description of the family Lacipirellulaceae.</title>
        <authorList>
            <person name="Dedysh S.N."/>
            <person name="Kulichevskaya I.S."/>
            <person name="Beletsky A.V."/>
            <person name="Rakitin A.L."/>
            <person name="Mardanov A.V."/>
            <person name="Ivanova A.A."/>
            <person name="Saltykova V.X."/>
            <person name="Rijpstra W.I.C."/>
            <person name="Sinninghe Damste J.S."/>
            <person name="Ravin N.V."/>
        </authorList>
    </citation>
    <scope>NUCLEOTIDE SEQUENCE [LARGE SCALE GENOMIC DNA]</scope>
    <source>
        <strain evidence="3">PX69</strain>
    </source>
</reference>
<proteinExistence type="predicted"/>
<accession>A0A5K7XLZ0</accession>
<dbReference type="RefSeq" id="WP_152101035.1">
    <property type="nucleotide sequence ID" value="NZ_AP021861.1"/>
</dbReference>
<dbReference type="KEGG" id="lpav:PLANPX_5338"/>
<name>A0A5K7XLZ0_9BACT</name>
<keyword evidence="1" id="KW-0812">Transmembrane</keyword>